<comment type="caution">
    <text evidence="2">The sequence shown here is derived from an EMBL/GenBank/DDBJ whole genome shotgun (WGS) entry which is preliminary data.</text>
</comment>
<keyword evidence="2" id="KW-0378">Hydrolase</keyword>
<dbReference type="RefSeq" id="WP_002568701.1">
    <property type="nucleotide sequence ID" value="NZ_CABKUK010000004.1"/>
</dbReference>
<organism evidence="2 3">
    <name type="scientific">Enterocloster bolteae</name>
    <dbReference type="NCBI Taxonomy" id="208479"/>
    <lineage>
        <taxon>Bacteria</taxon>
        <taxon>Bacillati</taxon>
        <taxon>Bacillota</taxon>
        <taxon>Clostridia</taxon>
        <taxon>Lachnospirales</taxon>
        <taxon>Lachnospiraceae</taxon>
        <taxon>Enterocloster</taxon>
    </lineage>
</organism>
<evidence type="ECO:0000259" key="1">
    <source>
        <dbReference type="Pfam" id="PF07687"/>
    </source>
</evidence>
<dbReference type="PANTHER" id="PTHR30575:SF3">
    <property type="entry name" value="PEPTIDASE M20 DIMERISATION DOMAIN-CONTAINING PROTEIN"/>
    <property type="match status" value="1"/>
</dbReference>
<dbReference type="InterPro" id="IPR052030">
    <property type="entry name" value="Peptidase_M20/M20A_hydrolases"/>
</dbReference>
<feature type="domain" description="Peptidase M20 dimerisation" evidence="1">
    <location>
        <begin position="200"/>
        <end position="299"/>
    </location>
</feature>
<dbReference type="GO" id="GO:0046657">
    <property type="term" value="P:folic acid catabolic process"/>
    <property type="evidence" value="ECO:0007669"/>
    <property type="project" value="TreeGrafter"/>
</dbReference>
<dbReference type="NCBIfam" id="TIGR01891">
    <property type="entry name" value="amidohydrolases"/>
    <property type="match status" value="1"/>
</dbReference>
<reference evidence="2 3" key="1">
    <citation type="submission" date="2018-08" db="EMBL/GenBank/DDBJ databases">
        <title>A genome reference for cultivated species of the human gut microbiota.</title>
        <authorList>
            <person name="Zou Y."/>
            <person name="Xue W."/>
            <person name="Luo G."/>
        </authorList>
    </citation>
    <scope>NUCLEOTIDE SEQUENCE [LARGE SCALE GENOMIC DNA]</scope>
    <source>
        <strain evidence="2 3">AF14-18</strain>
    </source>
</reference>
<dbReference type="EMBL" id="QRZM01000003">
    <property type="protein sequence ID" value="RGV76720.1"/>
    <property type="molecule type" value="Genomic_DNA"/>
</dbReference>
<dbReference type="GO" id="GO:0005737">
    <property type="term" value="C:cytoplasm"/>
    <property type="evidence" value="ECO:0007669"/>
    <property type="project" value="TreeGrafter"/>
</dbReference>
<sequence>MEELYKKTLDRLKAELKKQLPEIEANGDWLWHHPEAGFKETETQKYCLEVLKNHGFEACTWPDVTGFTCTYDTGRPGPCVMIMGEMDSLICYSHPDCNPETGAAHACGHSIQVATAMGAFITLTESGVLENFGGKVMLAGVPAEECLEIEWRTREIQKGRLHYLCGKAELLYRGAFDGVDIVISMHAGLGNDGTITILGSHNGFISKNVTFQGRSAHAAADPENGINALYMANTALTALNSLRETFKDSDTVRVHPIITKGGTVVNAIPEEVCVECLCRAGKTETVLDVSKKFDQAMGAGAYAFGGKALVRTQPGYLPYRPLPELDQAAVQTADDILGKGRVNKGGHNCGSTDLGDLNEVIPGIQVFVNYMYGDHHGADYRIADRKIYETASLFLAAMACRLLDDGGALAKKVKAAHKPLFASAEDYCAYVKSLETEQILP</sequence>
<gene>
    <name evidence="2" type="ORF">DWW02_09150</name>
</gene>
<dbReference type="AlphaFoldDB" id="A0A412Z9J9"/>
<dbReference type="Gene3D" id="3.40.630.10">
    <property type="entry name" value="Zn peptidases"/>
    <property type="match status" value="1"/>
</dbReference>
<protein>
    <submittedName>
        <fullName evidence="2">Amidohydrolase</fullName>
    </submittedName>
</protein>
<name>A0A412Z9J9_9FIRM</name>
<dbReference type="GO" id="GO:0016805">
    <property type="term" value="F:dipeptidase activity"/>
    <property type="evidence" value="ECO:0007669"/>
    <property type="project" value="TreeGrafter"/>
</dbReference>
<dbReference type="PANTHER" id="PTHR30575">
    <property type="entry name" value="PEPTIDASE M20"/>
    <property type="match status" value="1"/>
</dbReference>
<dbReference type="Gene3D" id="3.30.70.360">
    <property type="match status" value="1"/>
</dbReference>
<evidence type="ECO:0000313" key="3">
    <source>
        <dbReference type="Proteomes" id="UP000284543"/>
    </source>
</evidence>
<dbReference type="SUPFAM" id="SSF53187">
    <property type="entry name" value="Zn-dependent exopeptidases"/>
    <property type="match status" value="1"/>
</dbReference>
<dbReference type="KEGG" id="cbol:CGC65_23135"/>
<dbReference type="InterPro" id="IPR011650">
    <property type="entry name" value="Peptidase_M20_dimer"/>
</dbReference>
<dbReference type="Proteomes" id="UP000284543">
    <property type="component" value="Unassembled WGS sequence"/>
</dbReference>
<dbReference type="InterPro" id="IPR017439">
    <property type="entry name" value="Amidohydrolase"/>
</dbReference>
<dbReference type="SUPFAM" id="SSF55031">
    <property type="entry name" value="Bacterial exopeptidase dimerisation domain"/>
    <property type="match status" value="1"/>
</dbReference>
<accession>A0A412Z9J9</accession>
<dbReference type="Pfam" id="PF07687">
    <property type="entry name" value="M20_dimer"/>
    <property type="match status" value="1"/>
</dbReference>
<dbReference type="GO" id="GO:0071713">
    <property type="term" value="F:para-aminobenzoyl-glutamate hydrolase activity"/>
    <property type="evidence" value="ECO:0007669"/>
    <property type="project" value="TreeGrafter"/>
</dbReference>
<proteinExistence type="predicted"/>
<evidence type="ECO:0000313" key="2">
    <source>
        <dbReference type="EMBL" id="RGV76720.1"/>
    </source>
</evidence>
<dbReference type="InterPro" id="IPR036264">
    <property type="entry name" value="Bact_exopeptidase_dim_dom"/>
</dbReference>